<gene>
    <name evidence="12" type="ORF">AUCHE_12_00110</name>
</gene>
<feature type="domain" description="4Fe-4S ferredoxin-type" evidence="11">
    <location>
        <begin position="98"/>
        <end position="127"/>
    </location>
</feature>
<comment type="cofactor">
    <cofactor evidence="1">
        <name>[4Fe-4S] cluster</name>
        <dbReference type="ChEBI" id="CHEBI:49883"/>
    </cofactor>
</comment>
<feature type="domain" description="4Fe-4S ferredoxin-type" evidence="11">
    <location>
        <begin position="65"/>
        <end position="97"/>
    </location>
</feature>
<evidence type="ECO:0000256" key="9">
    <source>
        <dbReference type="ARBA" id="ARBA00023014"/>
    </source>
</evidence>
<evidence type="ECO:0000256" key="10">
    <source>
        <dbReference type="SAM" id="MobiDB-lite"/>
    </source>
</evidence>
<accession>K6UMZ8</accession>
<feature type="region of interest" description="Disordered" evidence="10">
    <location>
        <begin position="172"/>
        <end position="213"/>
    </location>
</feature>
<keyword evidence="3" id="KW-0813">Transport</keyword>
<evidence type="ECO:0000256" key="1">
    <source>
        <dbReference type="ARBA" id="ARBA00001966"/>
    </source>
</evidence>
<dbReference type="SUPFAM" id="SSF54862">
    <property type="entry name" value="4Fe-4S ferredoxins"/>
    <property type="match status" value="1"/>
</dbReference>
<organism evidence="12 13">
    <name type="scientific">Austwickia chelonae NBRC 105200</name>
    <dbReference type="NCBI Taxonomy" id="1184607"/>
    <lineage>
        <taxon>Bacteria</taxon>
        <taxon>Bacillati</taxon>
        <taxon>Actinomycetota</taxon>
        <taxon>Actinomycetes</taxon>
        <taxon>Micrococcales</taxon>
        <taxon>Dermatophilaceae</taxon>
        <taxon>Austwickia</taxon>
    </lineage>
</organism>
<dbReference type="PANTHER" id="PTHR43177">
    <property type="entry name" value="PROTEIN NRFC"/>
    <property type="match status" value="1"/>
</dbReference>
<dbReference type="InterPro" id="IPR050954">
    <property type="entry name" value="ET_IronSulfur_Cluster-Binding"/>
</dbReference>
<keyword evidence="9" id="KW-0411">Iron-sulfur</keyword>
<evidence type="ECO:0000313" key="13">
    <source>
        <dbReference type="Proteomes" id="UP000008495"/>
    </source>
</evidence>
<keyword evidence="5" id="KW-0479">Metal-binding</keyword>
<keyword evidence="13" id="KW-1185">Reference proteome</keyword>
<dbReference type="PANTHER" id="PTHR43177:SF5">
    <property type="entry name" value="ANAEROBIC DIMETHYL SULFOXIDE REDUCTASE CHAIN B-RELATED"/>
    <property type="match status" value="1"/>
</dbReference>
<keyword evidence="6" id="KW-0677">Repeat</keyword>
<comment type="caution">
    <text evidence="12">The sequence shown here is derived from an EMBL/GenBank/DDBJ whole genome shotgun (WGS) entry which is preliminary data.</text>
</comment>
<dbReference type="AlphaFoldDB" id="K6UMZ8"/>
<dbReference type="CDD" id="cd16371">
    <property type="entry name" value="DMSOR_beta_like"/>
    <property type="match status" value="1"/>
</dbReference>
<protein>
    <submittedName>
        <fullName evidence="12">Putative dimethyl sulfoxide reductase subunit B</fullName>
    </submittedName>
</protein>
<dbReference type="PROSITE" id="PS00198">
    <property type="entry name" value="4FE4S_FER_1"/>
    <property type="match status" value="1"/>
</dbReference>
<dbReference type="InterPro" id="IPR017900">
    <property type="entry name" value="4Fe4S_Fe_S_CS"/>
</dbReference>
<evidence type="ECO:0000256" key="8">
    <source>
        <dbReference type="ARBA" id="ARBA00023004"/>
    </source>
</evidence>
<dbReference type="GO" id="GO:0045333">
    <property type="term" value="P:cellular respiration"/>
    <property type="evidence" value="ECO:0007669"/>
    <property type="project" value="UniProtKB-ARBA"/>
</dbReference>
<sequence length="213" mass="23069">MTTMPRTFTQLAFHFDQRKCTGCKACQIACKDKHDLPTGVTWRRVPEFCGGSWQVDETNNTFTPQVFTYYTSLSCNHCTNPVCVQVCPSTAMRKGDNGVVSVDPAVCIGCRYCEMACPYHAPQFDADKGVMTKCDFCADRIAAGQAPACVAACPSRALDYGEADELRRKYGGTADIAPLPSPDITRPNLLITPHGEARPSGSRTGSLANPSEA</sequence>
<dbReference type="InterPro" id="IPR017896">
    <property type="entry name" value="4Fe4S_Fe-S-bd"/>
</dbReference>
<dbReference type="PROSITE" id="PS51379">
    <property type="entry name" value="4FE4S_FER_2"/>
    <property type="match status" value="3"/>
</dbReference>
<evidence type="ECO:0000259" key="11">
    <source>
        <dbReference type="PROSITE" id="PS51379"/>
    </source>
</evidence>
<keyword evidence="4" id="KW-0004">4Fe-4S</keyword>
<evidence type="ECO:0000256" key="6">
    <source>
        <dbReference type="ARBA" id="ARBA00022737"/>
    </source>
</evidence>
<dbReference type="eggNOG" id="COG0437">
    <property type="taxonomic scope" value="Bacteria"/>
</dbReference>
<evidence type="ECO:0000313" key="12">
    <source>
        <dbReference type="EMBL" id="GAB78566.1"/>
    </source>
</evidence>
<keyword evidence="7" id="KW-0249">Electron transport</keyword>
<feature type="domain" description="4Fe-4S ferredoxin-type" evidence="11">
    <location>
        <begin position="11"/>
        <end position="39"/>
    </location>
</feature>
<dbReference type="STRING" id="100225.SAMN05421595_2845"/>
<dbReference type="FunFam" id="3.30.70.20:FF:000003">
    <property type="entry name" value="Dimethyl sulfoxide reductase subunit B"/>
    <property type="match status" value="1"/>
</dbReference>
<dbReference type="GO" id="GO:0016491">
    <property type="term" value="F:oxidoreductase activity"/>
    <property type="evidence" value="ECO:0007669"/>
    <property type="project" value="UniProtKB-ARBA"/>
</dbReference>
<comment type="function">
    <text evidence="2">Electron transfer subunit of the terminal reductase during anaerobic growth on various sulfoxide and N-oxide compounds.</text>
</comment>
<dbReference type="InterPro" id="IPR014297">
    <property type="entry name" value="DMSO_DmsB"/>
</dbReference>
<name>K6UMZ8_9MICO</name>
<feature type="compositionally biased region" description="Polar residues" evidence="10">
    <location>
        <begin position="201"/>
        <end position="213"/>
    </location>
</feature>
<dbReference type="Pfam" id="PF13247">
    <property type="entry name" value="Fer4_11"/>
    <property type="match status" value="1"/>
</dbReference>
<keyword evidence="8" id="KW-0408">Iron</keyword>
<dbReference type="EMBL" id="BAGZ01000012">
    <property type="protein sequence ID" value="GAB78566.1"/>
    <property type="molecule type" value="Genomic_DNA"/>
</dbReference>
<dbReference type="GO" id="GO:0051539">
    <property type="term" value="F:4 iron, 4 sulfur cluster binding"/>
    <property type="evidence" value="ECO:0007669"/>
    <property type="project" value="UniProtKB-KW"/>
</dbReference>
<evidence type="ECO:0000256" key="5">
    <source>
        <dbReference type="ARBA" id="ARBA00022723"/>
    </source>
</evidence>
<dbReference type="Gene3D" id="3.30.70.20">
    <property type="match status" value="2"/>
</dbReference>
<evidence type="ECO:0000256" key="7">
    <source>
        <dbReference type="ARBA" id="ARBA00022982"/>
    </source>
</evidence>
<evidence type="ECO:0000256" key="3">
    <source>
        <dbReference type="ARBA" id="ARBA00022448"/>
    </source>
</evidence>
<evidence type="ECO:0000256" key="4">
    <source>
        <dbReference type="ARBA" id="ARBA00022485"/>
    </source>
</evidence>
<dbReference type="Proteomes" id="UP000008495">
    <property type="component" value="Unassembled WGS sequence"/>
</dbReference>
<proteinExistence type="predicted"/>
<reference evidence="12 13" key="1">
    <citation type="submission" date="2012-08" db="EMBL/GenBank/DDBJ databases">
        <title>Whole genome shotgun sequence of Austwickia chelonae NBRC 105200.</title>
        <authorList>
            <person name="Yoshida I."/>
            <person name="Hosoyama A."/>
            <person name="Tsuchikane K."/>
            <person name="Katsumata H."/>
            <person name="Ando Y."/>
            <person name="Ohji S."/>
            <person name="Hamada M."/>
            <person name="Tamura T."/>
            <person name="Yamazoe A."/>
            <person name="Yamazaki S."/>
            <person name="Fujita N."/>
        </authorList>
    </citation>
    <scope>NUCLEOTIDE SEQUENCE [LARGE SCALE GENOMIC DNA]</scope>
    <source>
        <strain evidence="12 13">NBRC 105200</strain>
    </source>
</reference>
<dbReference type="NCBIfam" id="TIGR02951">
    <property type="entry name" value="DMSO_dmsB"/>
    <property type="match status" value="1"/>
</dbReference>
<dbReference type="GO" id="GO:0046872">
    <property type="term" value="F:metal ion binding"/>
    <property type="evidence" value="ECO:0007669"/>
    <property type="project" value="UniProtKB-KW"/>
</dbReference>
<evidence type="ECO:0000256" key="2">
    <source>
        <dbReference type="ARBA" id="ARBA00003584"/>
    </source>
</evidence>